<evidence type="ECO:0000313" key="1">
    <source>
        <dbReference type="Proteomes" id="UP000036681"/>
    </source>
</evidence>
<sequence>MNTKLSFVFCVRRIFCRFHSRRSSGRLCPSKKKRLYNFSAIFSFARFVV</sequence>
<evidence type="ECO:0000313" key="2">
    <source>
        <dbReference type="WBParaSite" id="ALUE_0000265601-mRNA-1"/>
    </source>
</evidence>
<organism evidence="1 2">
    <name type="scientific">Ascaris lumbricoides</name>
    <name type="common">Giant roundworm</name>
    <dbReference type="NCBI Taxonomy" id="6252"/>
    <lineage>
        <taxon>Eukaryota</taxon>
        <taxon>Metazoa</taxon>
        <taxon>Ecdysozoa</taxon>
        <taxon>Nematoda</taxon>
        <taxon>Chromadorea</taxon>
        <taxon>Rhabditida</taxon>
        <taxon>Spirurina</taxon>
        <taxon>Ascaridomorpha</taxon>
        <taxon>Ascaridoidea</taxon>
        <taxon>Ascarididae</taxon>
        <taxon>Ascaris</taxon>
    </lineage>
</organism>
<dbReference type="Proteomes" id="UP000036681">
    <property type="component" value="Unplaced"/>
</dbReference>
<proteinExistence type="predicted"/>
<name>A0A0M3HMB1_ASCLU</name>
<keyword evidence="1" id="KW-1185">Reference proteome</keyword>
<reference evidence="2" key="1">
    <citation type="submission" date="2017-02" db="UniProtKB">
        <authorList>
            <consortium name="WormBaseParasite"/>
        </authorList>
    </citation>
    <scope>IDENTIFICATION</scope>
</reference>
<protein>
    <submittedName>
        <fullName evidence="2">Uncharacterized protein</fullName>
    </submittedName>
</protein>
<dbReference type="WBParaSite" id="ALUE_0000265601-mRNA-1">
    <property type="protein sequence ID" value="ALUE_0000265601-mRNA-1"/>
    <property type="gene ID" value="ALUE_0000265601"/>
</dbReference>
<dbReference type="AlphaFoldDB" id="A0A0M3HMB1"/>
<accession>A0A0M3HMB1</accession>